<evidence type="ECO:0000313" key="2">
    <source>
        <dbReference type="Proteomes" id="UP000299102"/>
    </source>
</evidence>
<comment type="caution">
    <text evidence="1">The sequence shown here is derived from an EMBL/GenBank/DDBJ whole genome shotgun (WGS) entry which is preliminary data.</text>
</comment>
<dbReference type="EMBL" id="BGZK01000546">
    <property type="protein sequence ID" value="GBP49531.1"/>
    <property type="molecule type" value="Genomic_DNA"/>
</dbReference>
<organism evidence="1 2">
    <name type="scientific">Eumeta variegata</name>
    <name type="common">Bagworm moth</name>
    <name type="synonym">Eumeta japonica</name>
    <dbReference type="NCBI Taxonomy" id="151549"/>
    <lineage>
        <taxon>Eukaryota</taxon>
        <taxon>Metazoa</taxon>
        <taxon>Ecdysozoa</taxon>
        <taxon>Arthropoda</taxon>
        <taxon>Hexapoda</taxon>
        <taxon>Insecta</taxon>
        <taxon>Pterygota</taxon>
        <taxon>Neoptera</taxon>
        <taxon>Endopterygota</taxon>
        <taxon>Lepidoptera</taxon>
        <taxon>Glossata</taxon>
        <taxon>Ditrysia</taxon>
        <taxon>Tineoidea</taxon>
        <taxon>Psychidae</taxon>
        <taxon>Oiketicinae</taxon>
        <taxon>Eumeta</taxon>
    </lineage>
</organism>
<dbReference type="AlphaFoldDB" id="A0A4C1WEH9"/>
<dbReference type="OrthoDB" id="10045021at2759"/>
<accession>A0A4C1WEH9</accession>
<reference evidence="1 2" key="1">
    <citation type="journal article" date="2019" name="Commun. Biol.">
        <title>The bagworm genome reveals a unique fibroin gene that provides high tensile strength.</title>
        <authorList>
            <person name="Kono N."/>
            <person name="Nakamura H."/>
            <person name="Ohtoshi R."/>
            <person name="Tomita M."/>
            <person name="Numata K."/>
            <person name="Arakawa K."/>
        </authorList>
    </citation>
    <scope>NUCLEOTIDE SEQUENCE [LARGE SCALE GENOMIC DNA]</scope>
</reference>
<dbReference type="Proteomes" id="UP000299102">
    <property type="component" value="Unassembled WGS sequence"/>
</dbReference>
<name>A0A4C1WEH9_EUMVA</name>
<gene>
    <name evidence="1" type="primary">Slob</name>
    <name evidence="1" type="ORF">EVAR_45507_1</name>
</gene>
<dbReference type="STRING" id="151549.A0A4C1WEH9"/>
<protein>
    <submittedName>
        <fullName evidence="1">Slowpoke-binding protein</fullName>
    </submittedName>
</protein>
<sequence>MSCSYPMNSAEGLSESPSLLPVVLGRLEERTYVCPAPNVPAADVQREESSERAPLVAQKIDSLAKLLFNKSIIGGKGSPSEPPASPKIGERTMEVSAAVAICTEYLRLTSRYELITPLNAVGSRPNKHWFAVHDNSIKTDRLLTLMPLTSACPLEPGERSRCLSMELFRALHHPYIYPVLDLDLRAGHAIVVLPYNVHGSLKDLLYKLLDLIPDADFRHHSARLKYHQHHFDGWHSITSTWSEEYHRKYCGSGGGLPAWQVARFGRQILEGLLFLKEKGFPPFRHLHSGNVMIQNGVARICGLENTLVGASSRFLMSTREPEPLALGYVLYEMCACTDLNVASIPACFAPLQPTYTHVTYQNFIYKSA</sequence>
<dbReference type="InterPro" id="IPR011009">
    <property type="entry name" value="Kinase-like_dom_sf"/>
</dbReference>
<dbReference type="Gene3D" id="1.10.510.10">
    <property type="entry name" value="Transferase(Phosphotransferase) domain 1"/>
    <property type="match status" value="1"/>
</dbReference>
<dbReference type="SUPFAM" id="SSF56112">
    <property type="entry name" value="Protein kinase-like (PK-like)"/>
    <property type="match status" value="1"/>
</dbReference>
<proteinExistence type="predicted"/>
<keyword evidence="2" id="KW-1185">Reference proteome</keyword>
<evidence type="ECO:0000313" key="1">
    <source>
        <dbReference type="EMBL" id="GBP49531.1"/>
    </source>
</evidence>